<dbReference type="RefSeq" id="WP_314202418.1">
    <property type="nucleotide sequence ID" value="NZ_JAVTLL010000012.1"/>
</dbReference>
<dbReference type="Proteomes" id="UP001257948">
    <property type="component" value="Unassembled WGS sequence"/>
</dbReference>
<feature type="transmembrane region" description="Helical" evidence="1">
    <location>
        <begin position="12"/>
        <end position="32"/>
    </location>
</feature>
<organism evidence="2 3">
    <name type="scientific">Streptomyces justiciae</name>
    <dbReference type="NCBI Taxonomy" id="2780140"/>
    <lineage>
        <taxon>Bacteria</taxon>
        <taxon>Bacillati</taxon>
        <taxon>Actinomycetota</taxon>
        <taxon>Actinomycetes</taxon>
        <taxon>Kitasatosporales</taxon>
        <taxon>Streptomycetaceae</taxon>
        <taxon>Streptomyces</taxon>
    </lineage>
</organism>
<evidence type="ECO:0000313" key="3">
    <source>
        <dbReference type="Proteomes" id="UP001257948"/>
    </source>
</evidence>
<proteinExistence type="predicted"/>
<protein>
    <recommendedName>
        <fullName evidence="4">DUF2975 domain-containing protein</fullName>
    </recommendedName>
</protein>
<keyword evidence="1" id="KW-0472">Membrane</keyword>
<sequence>MSEDRKMLEPMATVVSVVLRVVVGLLTVGVVLQVARGGWANGNVCIVDNSAGSSVAPPGFPAEKGATVESVPRYCGGETDTSLHLLDQLTTLPTVLLLISSLFLLNRLFQGAARDGIHTGLTASRLRVLGWWLLLGGLIAEIIESNAKAAVLASLAKSEELTAGSWLAMFTPPYLIVLTGLGLLTFARITSAGAALREDLEGVV</sequence>
<keyword evidence="1" id="KW-1133">Transmembrane helix</keyword>
<accession>A0ABU3LW70</accession>
<feature type="transmembrane region" description="Helical" evidence="1">
    <location>
        <begin position="163"/>
        <end position="187"/>
    </location>
</feature>
<name>A0ABU3LW70_9ACTN</name>
<evidence type="ECO:0008006" key="4">
    <source>
        <dbReference type="Google" id="ProtNLM"/>
    </source>
</evidence>
<dbReference type="EMBL" id="JAVTLL010000012">
    <property type="protein sequence ID" value="MDT7842808.1"/>
    <property type="molecule type" value="Genomic_DNA"/>
</dbReference>
<evidence type="ECO:0000313" key="2">
    <source>
        <dbReference type="EMBL" id="MDT7842808.1"/>
    </source>
</evidence>
<keyword evidence="3" id="KW-1185">Reference proteome</keyword>
<feature type="transmembrane region" description="Helical" evidence="1">
    <location>
        <begin position="126"/>
        <end position="143"/>
    </location>
</feature>
<feature type="transmembrane region" description="Helical" evidence="1">
    <location>
        <begin position="88"/>
        <end position="105"/>
    </location>
</feature>
<comment type="caution">
    <text evidence="2">The sequence shown here is derived from an EMBL/GenBank/DDBJ whole genome shotgun (WGS) entry which is preliminary data.</text>
</comment>
<gene>
    <name evidence="2" type="ORF">RQC66_18955</name>
</gene>
<keyword evidence="1" id="KW-0812">Transmembrane</keyword>
<reference evidence="3" key="1">
    <citation type="submission" date="2023-07" db="EMBL/GenBank/DDBJ databases">
        <title>Draft genome sequence of the endophytic actinobacterium Streptomyces justiciae WPN32, a potential antibiotic producer.</title>
        <authorList>
            <person name="Yasawong M."/>
            <person name="Pana W."/>
            <person name="Ganta P."/>
            <person name="Santapan N."/>
            <person name="Songngamsuk T."/>
            <person name="Phatcharaharikarn M."/>
            <person name="Kerdtoob S."/>
            <person name="Nantapong N."/>
        </authorList>
    </citation>
    <scope>NUCLEOTIDE SEQUENCE [LARGE SCALE GENOMIC DNA]</scope>
    <source>
        <strain evidence="3">WPN32</strain>
    </source>
</reference>
<evidence type="ECO:0000256" key="1">
    <source>
        <dbReference type="SAM" id="Phobius"/>
    </source>
</evidence>